<dbReference type="Gene3D" id="3.20.20.140">
    <property type="entry name" value="Metal-dependent hydrolases"/>
    <property type="match status" value="1"/>
</dbReference>
<keyword evidence="1" id="KW-0456">Lyase</keyword>
<evidence type="ECO:0000313" key="3">
    <source>
        <dbReference type="EMBL" id="QTD51270.1"/>
    </source>
</evidence>
<organism evidence="3 4">
    <name type="scientific">Sulfidibacter corallicola</name>
    <dbReference type="NCBI Taxonomy" id="2818388"/>
    <lineage>
        <taxon>Bacteria</taxon>
        <taxon>Pseudomonadati</taxon>
        <taxon>Acidobacteriota</taxon>
        <taxon>Holophagae</taxon>
        <taxon>Acanthopleuribacterales</taxon>
        <taxon>Acanthopleuribacteraceae</taxon>
        <taxon>Sulfidibacter</taxon>
    </lineage>
</organism>
<dbReference type="InterPro" id="IPR032466">
    <property type="entry name" value="Metal_Hydrolase"/>
</dbReference>
<evidence type="ECO:0000256" key="1">
    <source>
        <dbReference type="ARBA" id="ARBA00023239"/>
    </source>
</evidence>
<dbReference type="InterPro" id="IPR006680">
    <property type="entry name" value="Amidohydro-rel"/>
</dbReference>
<name>A0A8A4TNZ5_SULCO</name>
<gene>
    <name evidence="3" type="ORF">J3U87_02280</name>
</gene>
<dbReference type="GO" id="GO:0016787">
    <property type="term" value="F:hydrolase activity"/>
    <property type="evidence" value="ECO:0007669"/>
    <property type="project" value="InterPro"/>
</dbReference>
<dbReference type="Proteomes" id="UP000663929">
    <property type="component" value="Chromosome"/>
</dbReference>
<dbReference type="InterPro" id="IPR032465">
    <property type="entry name" value="ACMSD"/>
</dbReference>
<reference evidence="3" key="1">
    <citation type="submission" date="2021-03" db="EMBL/GenBank/DDBJ databases">
        <title>Acanthopleuribacteraceae sp. M133.</title>
        <authorList>
            <person name="Wang G."/>
        </authorList>
    </citation>
    <scope>NUCLEOTIDE SEQUENCE</scope>
    <source>
        <strain evidence="3">M133</strain>
    </source>
</reference>
<accession>A0A8A4TNZ5</accession>
<dbReference type="SUPFAM" id="SSF51556">
    <property type="entry name" value="Metallo-dependent hydrolases"/>
    <property type="match status" value="1"/>
</dbReference>
<dbReference type="PANTHER" id="PTHR21240">
    <property type="entry name" value="2-AMINO-3-CARBOXYLMUCONATE-6-SEMIALDEHYDE DECARBOXYLASE"/>
    <property type="match status" value="1"/>
</dbReference>
<dbReference type="GO" id="GO:0016831">
    <property type="term" value="F:carboxy-lyase activity"/>
    <property type="evidence" value="ECO:0007669"/>
    <property type="project" value="InterPro"/>
</dbReference>
<evidence type="ECO:0000259" key="2">
    <source>
        <dbReference type="Pfam" id="PF04909"/>
    </source>
</evidence>
<feature type="domain" description="Amidohydrolase-related" evidence="2">
    <location>
        <begin position="79"/>
        <end position="280"/>
    </location>
</feature>
<dbReference type="AlphaFoldDB" id="A0A8A4TNZ5"/>
<protein>
    <submittedName>
        <fullName evidence="3">Amidohydrolase</fullName>
    </submittedName>
</protein>
<evidence type="ECO:0000313" key="4">
    <source>
        <dbReference type="Proteomes" id="UP000663929"/>
    </source>
</evidence>
<sequence length="303" mass="33175">MSPMSNGSEPTSIIDVWMQHPNVQFFNHPMLASLRRWAGADKIEQTPPVSATLAAMDHGGVRFGLLSAWWGPNGPLIGNDEVADAIAQAPDRFGGLAAVDLFRPMEAVRELRRRVREQGFLGLRIVQWLWRLPATDRRYYPLFAECVELGVPVCLQVGHTGPLMPSETGRPIPYIDEVALDFPELKIVCGHIGYPWTTEMIAVATKHENVFIDTSAYTVARYPAELVAYLEHHGRHKVLFGSNFPMITPQKCLKGLDALGLDRNTRDAFLHGNARRVFGLPDSVGAAPGGAVSDGAVSGAVNS</sequence>
<dbReference type="EMBL" id="CP071793">
    <property type="protein sequence ID" value="QTD51270.1"/>
    <property type="molecule type" value="Genomic_DNA"/>
</dbReference>
<dbReference type="PANTHER" id="PTHR21240:SF19">
    <property type="entry name" value="CATALYTIC_ HYDROLASE"/>
    <property type="match status" value="1"/>
</dbReference>
<proteinExistence type="predicted"/>
<dbReference type="KEGG" id="scor:J3U87_02280"/>
<dbReference type="Pfam" id="PF04909">
    <property type="entry name" value="Amidohydro_2"/>
    <property type="match status" value="1"/>
</dbReference>
<keyword evidence="4" id="KW-1185">Reference proteome</keyword>